<dbReference type="Gene3D" id="1.10.132.60">
    <property type="entry name" value="DNA polymerase family B, C-terminal domain"/>
    <property type="match status" value="1"/>
</dbReference>
<evidence type="ECO:0000256" key="5">
    <source>
        <dbReference type="ARBA" id="ARBA00022695"/>
    </source>
</evidence>
<dbReference type="InterPro" id="IPR056447">
    <property type="entry name" value="REV3_N"/>
</dbReference>
<evidence type="ECO:0000259" key="14">
    <source>
        <dbReference type="Pfam" id="PF24055"/>
    </source>
</evidence>
<comment type="caution">
    <text evidence="16">The sequence shown here is derived from an EMBL/GenBank/DDBJ whole genome shotgun (WGS) entry which is preliminary data.</text>
</comment>
<evidence type="ECO:0000259" key="13">
    <source>
        <dbReference type="Pfam" id="PF03104"/>
    </source>
</evidence>
<feature type="compositionally biased region" description="Acidic residues" evidence="11">
    <location>
        <begin position="545"/>
        <end position="556"/>
    </location>
</feature>
<dbReference type="Pfam" id="PF03104">
    <property type="entry name" value="DNA_pol_B_exo1"/>
    <property type="match status" value="1"/>
</dbReference>
<feature type="region of interest" description="Disordered" evidence="11">
    <location>
        <begin position="1195"/>
        <end position="1232"/>
    </location>
</feature>
<keyword evidence="5" id="KW-0548">Nucleotidyltransferase</keyword>
<feature type="compositionally biased region" description="Acidic residues" evidence="11">
    <location>
        <begin position="970"/>
        <end position="979"/>
    </location>
</feature>
<evidence type="ECO:0000256" key="2">
    <source>
        <dbReference type="ARBA" id="ARBA00012417"/>
    </source>
</evidence>
<feature type="domain" description="DNA polymerase zeta catalytic subunit N-terminal" evidence="15">
    <location>
        <begin position="75"/>
        <end position="104"/>
    </location>
</feature>
<protein>
    <recommendedName>
        <fullName evidence="3">DNA polymerase zeta catalytic subunit</fullName>
        <ecNumber evidence="2">2.7.7.7</ecNumber>
    </recommendedName>
</protein>
<feature type="region of interest" description="Disordered" evidence="11">
    <location>
        <begin position="899"/>
        <end position="926"/>
    </location>
</feature>
<dbReference type="OrthoDB" id="2414538at2759"/>
<feature type="compositionally biased region" description="Polar residues" evidence="11">
    <location>
        <begin position="957"/>
        <end position="969"/>
    </location>
</feature>
<dbReference type="Gene3D" id="1.10.287.690">
    <property type="entry name" value="Helix hairpin bin"/>
    <property type="match status" value="1"/>
</dbReference>
<dbReference type="PROSITE" id="PS00116">
    <property type="entry name" value="DNA_POLYMERASE_B"/>
    <property type="match status" value="1"/>
</dbReference>
<dbReference type="InterPro" id="IPR006172">
    <property type="entry name" value="DNA-dir_DNA_pol_B"/>
</dbReference>
<dbReference type="InterPro" id="IPR036397">
    <property type="entry name" value="RNaseH_sf"/>
</dbReference>
<dbReference type="InterPro" id="IPR030559">
    <property type="entry name" value="PolZ_Rev3"/>
</dbReference>
<dbReference type="Pfam" id="PF00136">
    <property type="entry name" value="DNA_pol_B"/>
    <property type="match status" value="2"/>
</dbReference>
<evidence type="ECO:0000259" key="15">
    <source>
        <dbReference type="Pfam" id="PF24065"/>
    </source>
</evidence>
<evidence type="ECO:0000313" key="16">
    <source>
        <dbReference type="EMBL" id="KAA8499335.1"/>
    </source>
</evidence>
<feature type="region of interest" description="Disordered" evidence="11">
    <location>
        <begin position="950"/>
        <end position="982"/>
    </location>
</feature>
<dbReference type="PRINTS" id="PR00106">
    <property type="entry name" value="DNAPOLB"/>
</dbReference>
<dbReference type="SUPFAM" id="SSF56672">
    <property type="entry name" value="DNA/RNA polymerases"/>
    <property type="match status" value="1"/>
</dbReference>
<evidence type="ECO:0000256" key="3">
    <source>
        <dbReference type="ARBA" id="ARBA00021589"/>
    </source>
</evidence>
<evidence type="ECO:0000256" key="7">
    <source>
        <dbReference type="ARBA" id="ARBA00022763"/>
    </source>
</evidence>
<feature type="region of interest" description="Disordered" evidence="11">
    <location>
        <begin position="384"/>
        <end position="403"/>
    </location>
</feature>
<evidence type="ECO:0000259" key="12">
    <source>
        <dbReference type="Pfam" id="PF00136"/>
    </source>
</evidence>
<evidence type="ECO:0000256" key="11">
    <source>
        <dbReference type="SAM" id="MobiDB-lite"/>
    </source>
</evidence>
<dbReference type="GO" id="GO:0046872">
    <property type="term" value="F:metal ion binding"/>
    <property type="evidence" value="ECO:0007669"/>
    <property type="project" value="UniProtKB-KW"/>
</dbReference>
<feature type="compositionally biased region" description="Basic and acidic residues" evidence="11">
    <location>
        <begin position="1202"/>
        <end position="1215"/>
    </location>
</feature>
<dbReference type="Gene3D" id="3.30.342.10">
    <property type="entry name" value="DNA Polymerase, chain B, domain 1"/>
    <property type="match status" value="1"/>
</dbReference>
<dbReference type="GO" id="GO:0042276">
    <property type="term" value="P:error-prone translesion synthesis"/>
    <property type="evidence" value="ECO:0007669"/>
    <property type="project" value="TreeGrafter"/>
</dbReference>
<dbReference type="Gene3D" id="3.90.1600.10">
    <property type="entry name" value="Palm domain of DNA polymerase"/>
    <property type="match status" value="1"/>
</dbReference>
<feature type="compositionally biased region" description="Polar residues" evidence="11">
    <location>
        <begin position="594"/>
        <end position="618"/>
    </location>
</feature>
<name>A0A5J4Z7L1_PORPP</name>
<keyword evidence="8" id="KW-0239">DNA-directed DNA polymerase</keyword>
<dbReference type="InterPro" id="IPR023211">
    <property type="entry name" value="DNA_pol_palm_dom_sf"/>
</dbReference>
<feature type="domain" description="DNA polymerase delta/zeta catalytic subunit N-terminal" evidence="14">
    <location>
        <begin position="105"/>
        <end position="193"/>
    </location>
</feature>
<dbReference type="PANTHER" id="PTHR45812:SF1">
    <property type="entry name" value="DNA POLYMERASE ZETA CATALYTIC SUBUNIT"/>
    <property type="match status" value="1"/>
</dbReference>
<keyword evidence="7" id="KW-0227">DNA damage</keyword>
<dbReference type="GO" id="GO:0000166">
    <property type="term" value="F:nucleotide binding"/>
    <property type="evidence" value="ECO:0007669"/>
    <property type="project" value="InterPro"/>
</dbReference>
<dbReference type="Gene3D" id="3.30.420.10">
    <property type="entry name" value="Ribonuclease H-like superfamily/Ribonuclease H"/>
    <property type="match status" value="1"/>
</dbReference>
<sequence length="2076" mass="231368">MSDMDAPPNVRHDHDKDDPARCVLAVQIAWLDYTMQALDWLSSDVAYRAAIRDASRRQLEEDGGVAREAGLQMRVDIDPREQRIPVVRIFGSTPAMQKCCLHLHGALPYFYISLDANSSRDHEHRDPLRYAEEIQACLERELARLVSVSARGPSKQNSRTVFEVVPTRKFTIYGYQQAPQVMYKVVLFDPRHVRLAASLFMASSGRAPIALFGRVGPREFQFQTHESHIPFIQQVLNDYNLTGMGYIYLKDVKFRLPLPSKYSGGSRSSIGMSCRHAESRRALAENERLSRRVFLDGLHEEQPDLVWSFSGVRRSSWCELEADGFVGDVMNQHSKHAQPVEQEWFNTAQDLVGASDLNQTNAQMLLVPTLQVLRDAVDALFPKEAQSQHQKKQKWEARPERGWAATEPHLQARIRELDELDRADYASAQCGRPSAQNVDTMEIGSDSLSAWQSSSANVVTWQPDRGSFRAPRATLAFDLHSSDSIEEDDDDDNEWENIRLATTQHASTMTFIAGAQGLAQADVSTPNQDRVGLHQLDGGHASDADPIEMDDSDEEWPTNPGLGSTKPRVSRSIRRPLHLVGRSKEDDGKRKASFGSSIQHHQASGATPSSPRTSQVRTSKPAKRPNTNTKTVTKTLSLIPVEVSSAVNRMSSVIPRVSSDVERRKNEVPEPVAESDLRHSCASLDDFEACDGKRLGQRQDCGRTDDVMDGYDRVETCTVLRFKMRPPLLSERQGTHVDIHANAYVDSTMNRFLFFSRAKDVPRSDQLAAVGIGPLSSPVTVGSGETLDLPFAECGFLPKGWAKKVGPRVSGKNSASVLYFTLQPPLISTASANDKSTRLGARMKANVGRLDSAGRKVDDATQSWGQDMLEHRLCLSMMSKPDRMLTSYFPTLLMSGEDRGRGTENTEGSMPVHVQTPVPRRFRPASPKYDEAFFPLESRIDRLDTSQRDFTKLQEDPSGSLTQVGATETSDAEIEEQEMEEQRARMENFLTMCTVQILCGGGACSAKERKLPDPARDSVVAIALVLSYSDMYSSKDNHMESANASSAAETETSNQGRVQKSVVYVLSHDLEPSREKVLSPENMYAAQVFMLETEEALFQAFVSFVRDKDVDLLIAYDVLKDSIGYLRERYTFRRSRISECACPRNDAQDDCTSDDDGISKKGDAEYDHDDNEIGQGSLCFFHRFDSLEAALSRVKTRAQTTRSEHSAEGPDEEHRHPRTCSNDAEGAEGEEDADWKAAEQYMENSPSGGIKVVGRHVIGIWRIAQSEVKLSHYSFENLAAELLGVRIPLIPSWTLYSWLQEARTRPAALSHLVKSAYVLDGVATHMGVVWRTCELARVFGLDWMSVLTRGSQFRVESVLARAAHRCNTVLLAASKEQVFKQAAVECLPLVMEPYSGVYFDPVCVFDFQSLYPSVIIANNLCYSTMLGSVHAVPTSTAANASGQSDFGPRWSETCRSIGVLHQYIPPPLHTLRKSSTEPSDAPGGRFEESAAQDASYHVYVAPNGEAFVSVTRKRGILPQVLSEILQTRVSIKNAIKYLTGLYEEACAPLSAAATSTGTGSADGSQRRRTRREFLRTSIDALNARQFGLKMIANVTYGYASASFSGRMPSAPLADAIVQCGRSSLERSFKLVEERHRSAGARIVYADTDSMFVQLPRSSVQEAFRIADDIVEHVSAQFCRPMELKFEKVYSQSVMVTKKRYVGLAYERANDPTGWLDAKGVEIVRRDSVPLVQKSMERMLRILFETQDASRVKAYLQHVMASVMRGAVKTLLFVFRKKVRLGSYKNDASLPPAAVVALRNMRNDPRAAPLYNQRVPFVVVYRGPRARLRDCVMHVDDYLDQAHLGRVRLNATYYIAKQLVPSLDRILNLCGLSMQVWFNEMPRVQLRSTIGLASADGSRKNVSKPSSTSKSVPVLTEYFTASSCFICHQPRRTSNNESASPYAVAGKVATGLPSEVIAKEREYHVLLCEECMRTAEARQASHFLLSSRETALQTEARVIRELCELCVSRAGADLEERGAERSHEAFILESDPGSHCISGDCELLYERFRARRMLREVSTVSKLLLTYDQAMHGTSNL</sequence>
<dbReference type="GO" id="GO:0000724">
    <property type="term" value="P:double-strand break repair via homologous recombination"/>
    <property type="evidence" value="ECO:0007669"/>
    <property type="project" value="TreeGrafter"/>
</dbReference>
<dbReference type="InterPro" id="IPR056435">
    <property type="entry name" value="DPOD/Z_N"/>
</dbReference>
<dbReference type="SMART" id="SM00486">
    <property type="entry name" value="POLBc"/>
    <property type="match status" value="1"/>
</dbReference>
<evidence type="ECO:0000256" key="4">
    <source>
        <dbReference type="ARBA" id="ARBA00022679"/>
    </source>
</evidence>
<dbReference type="GO" id="GO:0016035">
    <property type="term" value="C:zeta DNA polymerase complex"/>
    <property type="evidence" value="ECO:0007669"/>
    <property type="project" value="InterPro"/>
</dbReference>
<dbReference type="EMBL" id="VRMN01000001">
    <property type="protein sequence ID" value="KAA8499335.1"/>
    <property type="molecule type" value="Genomic_DNA"/>
</dbReference>
<reference evidence="17" key="1">
    <citation type="journal article" date="2019" name="Nat. Commun.">
        <title>Expansion of phycobilisome linker gene families in mesophilic red algae.</title>
        <authorList>
            <person name="Lee J."/>
            <person name="Kim D."/>
            <person name="Bhattacharya D."/>
            <person name="Yoon H.S."/>
        </authorList>
    </citation>
    <scope>NUCLEOTIDE SEQUENCE [LARGE SCALE GENOMIC DNA]</scope>
    <source>
        <strain evidence="17">CCMP 1328</strain>
    </source>
</reference>
<dbReference type="InterPro" id="IPR012337">
    <property type="entry name" value="RNaseH-like_sf"/>
</dbReference>
<proteinExistence type="inferred from homology"/>
<evidence type="ECO:0000256" key="9">
    <source>
        <dbReference type="ARBA" id="ARBA00023204"/>
    </source>
</evidence>
<evidence type="ECO:0000256" key="1">
    <source>
        <dbReference type="ARBA" id="ARBA00005755"/>
    </source>
</evidence>
<dbReference type="InterPro" id="IPR006133">
    <property type="entry name" value="DNA-dir_DNA_pol_B_exonuc"/>
</dbReference>
<keyword evidence="17" id="KW-1185">Reference proteome</keyword>
<dbReference type="GO" id="GO:0005634">
    <property type="term" value="C:nucleus"/>
    <property type="evidence" value="ECO:0007669"/>
    <property type="project" value="TreeGrafter"/>
</dbReference>
<dbReference type="InterPro" id="IPR017964">
    <property type="entry name" value="DNA-dir_DNA_pol_B_CS"/>
</dbReference>
<keyword evidence="4" id="KW-0808">Transferase</keyword>
<gene>
    <name evidence="16" type="ORF">FVE85_6920</name>
</gene>
<dbReference type="GO" id="GO:0003677">
    <property type="term" value="F:DNA binding"/>
    <property type="evidence" value="ECO:0007669"/>
    <property type="project" value="InterPro"/>
</dbReference>
<evidence type="ECO:0000256" key="10">
    <source>
        <dbReference type="ARBA" id="ARBA00049244"/>
    </source>
</evidence>
<dbReference type="InterPro" id="IPR043502">
    <property type="entry name" value="DNA/RNA_pol_sf"/>
</dbReference>
<feature type="domain" description="DNA-directed DNA polymerase family B multifunctional" evidence="12">
    <location>
        <begin position="1576"/>
        <end position="1867"/>
    </location>
</feature>
<keyword evidence="6" id="KW-0479">Metal-binding</keyword>
<feature type="region of interest" description="Disordered" evidence="11">
    <location>
        <begin position="1144"/>
        <end position="1167"/>
    </location>
</feature>
<dbReference type="InterPro" id="IPR042087">
    <property type="entry name" value="DNA_pol_B_thumb"/>
</dbReference>
<dbReference type="PANTHER" id="PTHR45812">
    <property type="entry name" value="DNA POLYMERASE ZETA CATALYTIC SUBUNIT"/>
    <property type="match status" value="1"/>
</dbReference>
<feature type="domain" description="DNA-directed DNA polymerase family B multifunctional" evidence="12">
    <location>
        <begin position="1342"/>
        <end position="1537"/>
    </location>
</feature>
<dbReference type="EC" id="2.7.7.7" evidence="2"/>
<dbReference type="InterPro" id="IPR006134">
    <property type="entry name" value="DNA-dir_DNA_pol_B_multi_dom"/>
</dbReference>
<dbReference type="SUPFAM" id="SSF53098">
    <property type="entry name" value="Ribonuclease H-like"/>
    <property type="match status" value="1"/>
</dbReference>
<comment type="similarity">
    <text evidence="1">Belongs to the DNA polymerase type-B family.</text>
</comment>
<evidence type="ECO:0000313" key="17">
    <source>
        <dbReference type="Proteomes" id="UP000324585"/>
    </source>
</evidence>
<evidence type="ECO:0000256" key="8">
    <source>
        <dbReference type="ARBA" id="ARBA00022932"/>
    </source>
</evidence>
<comment type="catalytic activity">
    <reaction evidence="10">
        <text>DNA(n) + a 2'-deoxyribonucleoside 5'-triphosphate = DNA(n+1) + diphosphate</text>
        <dbReference type="Rhea" id="RHEA:22508"/>
        <dbReference type="Rhea" id="RHEA-COMP:17339"/>
        <dbReference type="Rhea" id="RHEA-COMP:17340"/>
        <dbReference type="ChEBI" id="CHEBI:33019"/>
        <dbReference type="ChEBI" id="CHEBI:61560"/>
        <dbReference type="ChEBI" id="CHEBI:173112"/>
        <dbReference type="EC" id="2.7.7.7"/>
    </reaction>
</comment>
<accession>A0A5J4Z7L1</accession>
<evidence type="ECO:0000256" key="6">
    <source>
        <dbReference type="ARBA" id="ARBA00022723"/>
    </source>
</evidence>
<dbReference type="GO" id="GO:0003887">
    <property type="term" value="F:DNA-directed DNA polymerase activity"/>
    <property type="evidence" value="ECO:0007669"/>
    <property type="project" value="UniProtKB-KW"/>
</dbReference>
<dbReference type="Pfam" id="PF24055">
    <property type="entry name" value="POL3_N"/>
    <property type="match status" value="1"/>
</dbReference>
<keyword evidence="9" id="KW-0234">DNA repair</keyword>
<dbReference type="Pfam" id="PF24065">
    <property type="entry name" value="REV3_N"/>
    <property type="match status" value="1"/>
</dbReference>
<organism evidence="16 17">
    <name type="scientific">Porphyridium purpureum</name>
    <name type="common">Red alga</name>
    <name type="synonym">Porphyridium cruentum</name>
    <dbReference type="NCBI Taxonomy" id="35688"/>
    <lineage>
        <taxon>Eukaryota</taxon>
        <taxon>Rhodophyta</taxon>
        <taxon>Bangiophyceae</taxon>
        <taxon>Porphyridiales</taxon>
        <taxon>Porphyridiaceae</taxon>
        <taxon>Porphyridium</taxon>
    </lineage>
</organism>
<feature type="compositionally biased region" description="Basic residues" evidence="11">
    <location>
        <begin position="568"/>
        <end position="577"/>
    </location>
</feature>
<feature type="domain" description="DNA-directed DNA polymerase family B exonuclease" evidence="13">
    <location>
        <begin position="1004"/>
        <end position="1131"/>
    </location>
</feature>
<dbReference type="Proteomes" id="UP000324585">
    <property type="component" value="Unassembled WGS sequence"/>
</dbReference>
<feature type="region of interest" description="Disordered" evidence="11">
    <location>
        <begin position="529"/>
        <end position="632"/>
    </location>
</feature>